<dbReference type="OrthoDB" id="4428203at2"/>
<sequence>MRKATVIFAAIVAVVAVVVTVIAIRHVWPGAKGPLGWDDEEVARVFAGDRIGTCDLGEEFYASIGISDVSLDAENNLCTGYATSAGVKAPIVVAMDNTAAKGNLQPAPAALTGEGLEGWMASEQRPEAPEDPTKFFYDRDGLVCVMYSEAYALEGLTLGTPAGCDTLRPLAVQLNNLASQHESTRSYTDPGSTVLALSNDVYDPLSGSALAAGATAELELDDHDKSTMTITSVSAKEEQQSIRYCANATVTMGDYDAAAKKWLSETKKTPGVGSAESGVGDRDFSPSAPNVVLTLPDGTRLNMSYKSQDFLSAEPGSQAPVEYCASVARPAISGGEVIVSTNASKNYSTLSPVSWKVRPEEKAAR</sequence>
<proteinExistence type="predicted"/>
<evidence type="ECO:0000313" key="1">
    <source>
        <dbReference type="EMBL" id="AWB83273.1"/>
    </source>
</evidence>
<dbReference type="EMBL" id="CP026948">
    <property type="protein sequence ID" value="AWB83273.1"/>
    <property type="molecule type" value="Genomic_DNA"/>
</dbReference>
<evidence type="ECO:0000313" key="2">
    <source>
        <dbReference type="Proteomes" id="UP000244754"/>
    </source>
</evidence>
<name>A0A2S0WBY1_9CORY</name>
<keyword evidence="2" id="KW-1185">Reference proteome</keyword>
<gene>
    <name evidence="1" type="ORF">C3E79_01215</name>
</gene>
<reference evidence="2" key="1">
    <citation type="submission" date="2018-01" db="EMBL/GenBank/DDBJ databases">
        <authorList>
            <person name="Li J."/>
        </authorList>
    </citation>
    <scope>NUCLEOTIDE SEQUENCE [LARGE SCALE GENOMIC DNA]</scope>
    <source>
        <strain evidence="2">2184</strain>
    </source>
</reference>
<dbReference type="AlphaFoldDB" id="A0A2S0WBY1"/>
<dbReference type="Proteomes" id="UP000244754">
    <property type="component" value="Chromosome"/>
</dbReference>
<accession>A0A2S0WBY1</accession>
<protein>
    <submittedName>
        <fullName evidence="1">Uncharacterized protein</fullName>
    </submittedName>
</protein>
<dbReference type="RefSeq" id="WP_108403269.1">
    <property type="nucleotide sequence ID" value="NZ_CP026948.1"/>
</dbReference>
<organism evidence="1 2">
    <name type="scientific">Corynebacterium liangguodongii</name>
    <dbReference type="NCBI Taxonomy" id="2079535"/>
    <lineage>
        <taxon>Bacteria</taxon>
        <taxon>Bacillati</taxon>
        <taxon>Actinomycetota</taxon>
        <taxon>Actinomycetes</taxon>
        <taxon>Mycobacteriales</taxon>
        <taxon>Corynebacteriaceae</taxon>
        <taxon>Corynebacterium</taxon>
    </lineage>
</organism>
<dbReference type="KEGG" id="clia:C3E79_01215"/>